<accession>A0A6J8A0V0</accession>
<organism evidence="1 2">
    <name type="scientific">Mytilus coruscus</name>
    <name type="common">Sea mussel</name>
    <dbReference type="NCBI Taxonomy" id="42192"/>
    <lineage>
        <taxon>Eukaryota</taxon>
        <taxon>Metazoa</taxon>
        <taxon>Spiralia</taxon>
        <taxon>Lophotrochozoa</taxon>
        <taxon>Mollusca</taxon>
        <taxon>Bivalvia</taxon>
        <taxon>Autobranchia</taxon>
        <taxon>Pteriomorphia</taxon>
        <taxon>Mytilida</taxon>
        <taxon>Mytiloidea</taxon>
        <taxon>Mytilidae</taxon>
        <taxon>Mytilinae</taxon>
        <taxon>Mytilus</taxon>
    </lineage>
</organism>
<sequence>MLCGKSDETLSHFLLVCTELDNIRMTLTREIIDVCSVLFAKYKLNTNFDLLTILFNPYYYCSQWNSENLISDIDQWVEPLCRCLCYKLHAKRSQLLDIPAKSRIIRKLASWKFRSQDGLCAQNFNTELFNMNDTVLRFVLIVFAVGVKESIQGICTDNFCSSTKDSAACNGCCIGQGCSSGGRCSVLNGVTACHCDGCTSIQEPHSTCTSTFCSNGNLDDNGCKGCCLGMLGGCAATGSCINSRCSCNSCMKAVGK</sequence>
<proteinExistence type="predicted"/>
<protein>
    <submittedName>
        <fullName evidence="1">Uncharacterized protein</fullName>
    </submittedName>
</protein>
<dbReference type="OrthoDB" id="6149340at2759"/>
<dbReference type="AlphaFoldDB" id="A0A6J8A0V0"/>
<gene>
    <name evidence="1" type="ORF">MCOR_2336</name>
</gene>
<dbReference type="Proteomes" id="UP000507470">
    <property type="component" value="Unassembled WGS sequence"/>
</dbReference>
<evidence type="ECO:0000313" key="2">
    <source>
        <dbReference type="Proteomes" id="UP000507470"/>
    </source>
</evidence>
<name>A0A6J8A0V0_MYTCO</name>
<keyword evidence="2" id="KW-1185">Reference proteome</keyword>
<dbReference type="EMBL" id="CACVKT020000499">
    <property type="protein sequence ID" value="CAC5359514.1"/>
    <property type="molecule type" value="Genomic_DNA"/>
</dbReference>
<evidence type="ECO:0000313" key="1">
    <source>
        <dbReference type="EMBL" id="CAC5359514.1"/>
    </source>
</evidence>
<reference evidence="1 2" key="1">
    <citation type="submission" date="2020-06" db="EMBL/GenBank/DDBJ databases">
        <authorList>
            <person name="Li R."/>
            <person name="Bekaert M."/>
        </authorList>
    </citation>
    <scope>NUCLEOTIDE SEQUENCE [LARGE SCALE GENOMIC DNA]</scope>
    <source>
        <strain evidence="2">wild</strain>
    </source>
</reference>